<keyword evidence="3" id="KW-1185">Reference proteome</keyword>
<gene>
    <name evidence="2" type="ORF">NYZ99_13015</name>
</gene>
<dbReference type="EMBL" id="CP104205">
    <property type="protein sequence ID" value="UWX53990.1"/>
    <property type="molecule type" value="Genomic_DNA"/>
</dbReference>
<evidence type="ECO:0000259" key="1">
    <source>
        <dbReference type="Pfam" id="PF13559"/>
    </source>
</evidence>
<feature type="domain" description="Protein-glutamine gamma-glutamyltransferase-like C-terminal" evidence="1">
    <location>
        <begin position="2"/>
        <end position="55"/>
    </location>
</feature>
<reference evidence="2" key="1">
    <citation type="submission" date="2022-09" db="EMBL/GenBank/DDBJ databases">
        <title>Maribacter litopenaei sp. nov., isolated from the intestinal tract of the Pacific White Shrimp, Litopenaeus vannamei.</title>
        <authorList>
            <person name="Kim S.Y."/>
            <person name="Hwang C.Y."/>
        </authorList>
    </citation>
    <scope>NUCLEOTIDE SEQUENCE</scope>
    <source>
        <strain evidence="2">HL-LV01</strain>
    </source>
</reference>
<evidence type="ECO:0000313" key="3">
    <source>
        <dbReference type="Proteomes" id="UP001059209"/>
    </source>
</evidence>
<evidence type="ECO:0000313" key="2">
    <source>
        <dbReference type="EMBL" id="UWX53990.1"/>
    </source>
</evidence>
<accession>A0ABY5Y762</accession>
<dbReference type="Proteomes" id="UP001059209">
    <property type="component" value="Chromosome"/>
</dbReference>
<proteinExistence type="predicted"/>
<dbReference type="InterPro" id="IPR025403">
    <property type="entry name" value="TgpA-like_C"/>
</dbReference>
<dbReference type="Pfam" id="PF13559">
    <property type="entry name" value="DUF4129"/>
    <property type="match status" value="1"/>
</dbReference>
<name>A0ABY5Y762_9FLAO</name>
<dbReference type="RefSeq" id="WP_260571560.1">
    <property type="nucleotide sequence ID" value="NZ_CP104205.1"/>
</dbReference>
<sequence>MTDKEIISWALQKTNEDYLMEIQETALKDTFKQITRFYNYIWYGDFPLDATKYEKMAPSFHKLKRMIANG</sequence>
<protein>
    <recommendedName>
        <fullName evidence="1">Protein-glutamine gamma-glutamyltransferase-like C-terminal domain-containing protein</fullName>
    </recommendedName>
</protein>
<organism evidence="2 3">
    <name type="scientific">Maribacter litopenaei</name>
    <dbReference type="NCBI Taxonomy" id="2976127"/>
    <lineage>
        <taxon>Bacteria</taxon>
        <taxon>Pseudomonadati</taxon>
        <taxon>Bacteroidota</taxon>
        <taxon>Flavobacteriia</taxon>
        <taxon>Flavobacteriales</taxon>
        <taxon>Flavobacteriaceae</taxon>
        <taxon>Maribacter</taxon>
    </lineage>
</organism>